<dbReference type="SUPFAM" id="SSF141868">
    <property type="entry name" value="EAL domain-like"/>
    <property type="match status" value="1"/>
</dbReference>
<evidence type="ECO:0000313" key="13">
    <source>
        <dbReference type="EMBL" id="WRW29823.1"/>
    </source>
</evidence>
<dbReference type="Pfam" id="PF00563">
    <property type="entry name" value="EAL"/>
    <property type="match status" value="1"/>
</dbReference>
<dbReference type="CDD" id="cd01948">
    <property type="entry name" value="EAL"/>
    <property type="match status" value="1"/>
</dbReference>
<evidence type="ECO:0000256" key="3">
    <source>
        <dbReference type="ARBA" id="ARBA00022475"/>
    </source>
</evidence>
<proteinExistence type="predicted"/>
<keyword evidence="8 10" id="KW-0472">Membrane</keyword>
<evidence type="ECO:0000256" key="10">
    <source>
        <dbReference type="SAM" id="Phobius"/>
    </source>
</evidence>
<reference evidence="13 15" key="2">
    <citation type="submission" date="2024-01" db="EMBL/GenBank/DDBJ databases">
        <title>AV1 has a protective and therapeutic effect against plant viruses.</title>
        <authorList>
            <person name="Wang F."/>
        </authorList>
    </citation>
    <scope>NUCLEOTIDE SEQUENCE [LARGE SCALE GENOMIC DNA]</scope>
    <source>
        <strain evidence="13 15">AV1</strain>
    </source>
</reference>
<evidence type="ECO:0000313" key="12">
    <source>
        <dbReference type="EMBL" id="TCB94724.1"/>
    </source>
</evidence>
<evidence type="ECO:0000256" key="6">
    <source>
        <dbReference type="ARBA" id="ARBA00022801"/>
    </source>
</evidence>
<dbReference type="GO" id="GO:0071111">
    <property type="term" value="F:cyclic-guanylate-specific phosphodiesterase activity"/>
    <property type="evidence" value="ECO:0007669"/>
    <property type="project" value="UniProtKB-EC"/>
</dbReference>
<dbReference type="GO" id="GO:0005886">
    <property type="term" value="C:plasma membrane"/>
    <property type="evidence" value="ECO:0007669"/>
    <property type="project" value="UniProtKB-SubCell"/>
</dbReference>
<dbReference type="Gene3D" id="3.20.20.450">
    <property type="entry name" value="EAL domain"/>
    <property type="match status" value="1"/>
</dbReference>
<keyword evidence="7 10" id="KW-1133">Transmembrane helix</keyword>
<feature type="transmembrane region" description="Helical" evidence="10">
    <location>
        <begin position="16"/>
        <end position="36"/>
    </location>
</feature>
<dbReference type="EMBL" id="CP142124">
    <property type="protein sequence ID" value="WRW29823.1"/>
    <property type="molecule type" value="Genomic_DNA"/>
</dbReference>
<dbReference type="PANTHER" id="PTHR33121:SF79">
    <property type="entry name" value="CYCLIC DI-GMP PHOSPHODIESTERASE PDED-RELATED"/>
    <property type="match status" value="1"/>
</dbReference>
<keyword evidence="4" id="KW-0973">c-di-GMP</keyword>
<evidence type="ECO:0000313" key="14">
    <source>
        <dbReference type="Proteomes" id="UP000291424"/>
    </source>
</evidence>
<dbReference type="InterPro" id="IPR035919">
    <property type="entry name" value="EAL_sf"/>
</dbReference>
<dbReference type="Pfam" id="PF12792">
    <property type="entry name" value="CSS-motif"/>
    <property type="match status" value="1"/>
</dbReference>
<name>A0A4R0GC59_9ENTR</name>
<keyword evidence="15" id="KW-1185">Reference proteome</keyword>
<keyword evidence="3" id="KW-1003">Cell membrane</keyword>
<dbReference type="EC" id="3.1.4.52" evidence="2"/>
<dbReference type="SMART" id="SM00052">
    <property type="entry name" value="EAL"/>
    <property type="match status" value="1"/>
</dbReference>
<evidence type="ECO:0000256" key="2">
    <source>
        <dbReference type="ARBA" id="ARBA00012282"/>
    </source>
</evidence>
<dbReference type="Proteomes" id="UP000291424">
    <property type="component" value="Unassembled WGS sequence"/>
</dbReference>
<dbReference type="InterPro" id="IPR024744">
    <property type="entry name" value="CSS-motif_dom"/>
</dbReference>
<protein>
    <recommendedName>
        <fullName evidence="2">cyclic-guanylate-specific phosphodiesterase</fullName>
        <ecNumber evidence="2">3.1.4.52</ecNumber>
    </recommendedName>
</protein>
<dbReference type="InterPro" id="IPR001633">
    <property type="entry name" value="EAL_dom"/>
</dbReference>
<accession>A0A4R0GC59</accession>
<keyword evidence="6" id="KW-0378">Hydrolase</keyword>
<evidence type="ECO:0000256" key="4">
    <source>
        <dbReference type="ARBA" id="ARBA00022636"/>
    </source>
</evidence>
<feature type="domain" description="EAL" evidence="11">
    <location>
        <begin position="266"/>
        <end position="515"/>
    </location>
</feature>
<dbReference type="InterPro" id="IPR050706">
    <property type="entry name" value="Cyclic-di-GMP_PDE-like"/>
</dbReference>
<evidence type="ECO:0000256" key="8">
    <source>
        <dbReference type="ARBA" id="ARBA00023136"/>
    </source>
</evidence>
<keyword evidence="5 10" id="KW-0812">Transmembrane</keyword>
<reference evidence="12 14" key="1">
    <citation type="submission" date="2019-02" db="EMBL/GenBank/DDBJ databases">
        <title>The draft genome of Enterobacter spp. strains.</title>
        <authorList>
            <person name="Wang C."/>
            <person name="Feng Y."/>
            <person name="Zong Z."/>
        </authorList>
    </citation>
    <scope>NUCLEOTIDE SEQUENCE [LARGE SCALE GENOMIC DNA]</scope>
    <source>
        <strain evidence="12 14">WCHEW120002</strain>
    </source>
</reference>
<sequence>MQNAQTIIKDYRRKRVIVCLTVALLTLILTLGIRFISQRNVNQESILGFANHTVRSLDKVLLSLENHRGVLQPLVGQPCQQAHLLLRKQAAILQTVRSIALVKDGILYCSSIFGSRDVPVNNLQPFLPAAEPKLLLSTDHSLLKGSPILIQWNPVSPAGEDGVMEIVNIDLITRMILEPQRPLITDVVLTVGDNSLRYGQQVTPTLNVDDDDVSLVQTSTRFPFSITLRGPGPGEVALKSLPAQMPLALMLSLLLGYIAWLATAKRMSFTWEINMGIAAREFELFCQPLVNARSQECIGVEILLRWNNPRQGWISPEVFIPLAEEHNLIVSLTRYVIAETVRQIGYFPSHSDFHIGINVAASHFRRAVLLQDLNRLWFSASPVQQLIIELTERDALLDVDYRIVRELHHKGVKIAIDDFGTGNSSLSWLEKLHPDVLKIDQSFTTAIGTDAVNSTVTDIIIALGQRLNIELVAEGVETEEQSRYLRLHGVHVLQGYFYARPMPLRDFPVWLAGNTPPPAHHSGHIVPLMPLR</sequence>
<evidence type="ECO:0000313" key="15">
    <source>
        <dbReference type="Proteomes" id="UP001330482"/>
    </source>
</evidence>
<dbReference type="Proteomes" id="UP001330482">
    <property type="component" value="Chromosome"/>
</dbReference>
<evidence type="ECO:0000259" key="11">
    <source>
        <dbReference type="PROSITE" id="PS50883"/>
    </source>
</evidence>
<comment type="subcellular location">
    <subcellularLocation>
        <location evidence="1">Cell membrane</location>
        <topology evidence="1">Multi-pass membrane protein</topology>
    </subcellularLocation>
</comment>
<dbReference type="EMBL" id="SJOO01000001">
    <property type="protein sequence ID" value="TCB94724.1"/>
    <property type="molecule type" value="Genomic_DNA"/>
</dbReference>
<evidence type="ECO:0000256" key="1">
    <source>
        <dbReference type="ARBA" id="ARBA00004651"/>
    </source>
</evidence>
<dbReference type="PANTHER" id="PTHR33121">
    <property type="entry name" value="CYCLIC DI-GMP PHOSPHODIESTERASE PDEF"/>
    <property type="match status" value="1"/>
</dbReference>
<comment type="catalytic activity">
    <reaction evidence="9">
        <text>3',3'-c-di-GMP + H2O = 5'-phosphoguanylyl(3'-&gt;5')guanosine + H(+)</text>
        <dbReference type="Rhea" id="RHEA:24902"/>
        <dbReference type="ChEBI" id="CHEBI:15377"/>
        <dbReference type="ChEBI" id="CHEBI:15378"/>
        <dbReference type="ChEBI" id="CHEBI:58754"/>
        <dbReference type="ChEBI" id="CHEBI:58805"/>
        <dbReference type="EC" id="3.1.4.52"/>
    </reaction>
</comment>
<evidence type="ECO:0000256" key="7">
    <source>
        <dbReference type="ARBA" id="ARBA00022989"/>
    </source>
</evidence>
<dbReference type="OrthoDB" id="675397at2"/>
<evidence type="ECO:0000256" key="5">
    <source>
        <dbReference type="ARBA" id="ARBA00022692"/>
    </source>
</evidence>
<dbReference type="PROSITE" id="PS50883">
    <property type="entry name" value="EAL"/>
    <property type="match status" value="1"/>
</dbReference>
<gene>
    <name evidence="12" type="ORF">E0L20_01225</name>
    <name evidence="13" type="ORF">VPX56_13480</name>
</gene>
<dbReference type="RefSeq" id="WP_131632304.1">
    <property type="nucleotide sequence ID" value="NZ_CP142124.1"/>
</dbReference>
<organism evidence="12 14">
    <name type="scientific">Enterobacter wuhouensis</name>
    <dbReference type="NCBI Taxonomy" id="2529381"/>
    <lineage>
        <taxon>Bacteria</taxon>
        <taxon>Pseudomonadati</taxon>
        <taxon>Pseudomonadota</taxon>
        <taxon>Gammaproteobacteria</taxon>
        <taxon>Enterobacterales</taxon>
        <taxon>Enterobacteriaceae</taxon>
        <taxon>Enterobacter</taxon>
    </lineage>
</organism>
<dbReference type="AlphaFoldDB" id="A0A4R0GC59"/>
<evidence type="ECO:0000256" key="9">
    <source>
        <dbReference type="ARBA" id="ARBA00034290"/>
    </source>
</evidence>